<feature type="domain" description="Histidine kinase" evidence="4">
    <location>
        <begin position="327"/>
        <end position="584"/>
    </location>
</feature>
<feature type="region of interest" description="Disordered" evidence="2">
    <location>
        <begin position="591"/>
        <end position="633"/>
    </location>
</feature>
<feature type="transmembrane region" description="Helical" evidence="3">
    <location>
        <begin position="213"/>
        <end position="234"/>
    </location>
</feature>
<dbReference type="InterPro" id="IPR003661">
    <property type="entry name" value="HisK_dim/P_dom"/>
</dbReference>
<comment type="caution">
    <text evidence="5">The sequence shown here is derived from an EMBL/GenBank/DDBJ whole genome shotgun (WGS) entry which is preliminary data.</text>
</comment>
<protein>
    <recommendedName>
        <fullName evidence="4">Histidine kinase domain-containing protein</fullName>
    </recommendedName>
</protein>
<dbReference type="Gene3D" id="3.40.50.2300">
    <property type="match status" value="1"/>
</dbReference>
<keyword evidence="3" id="KW-1133">Transmembrane helix</keyword>
<dbReference type="InterPro" id="IPR011006">
    <property type="entry name" value="CheY-like_superfamily"/>
</dbReference>
<feature type="compositionally biased region" description="Low complexity" evidence="2">
    <location>
        <begin position="614"/>
        <end position="632"/>
    </location>
</feature>
<feature type="transmembrane region" description="Helical" evidence="3">
    <location>
        <begin position="178"/>
        <end position="201"/>
    </location>
</feature>
<keyword evidence="6" id="KW-1185">Reference proteome</keyword>
<dbReference type="Pfam" id="PF02518">
    <property type="entry name" value="HATPase_c"/>
    <property type="match status" value="1"/>
</dbReference>
<dbReference type="PANTHER" id="PTHR45339">
    <property type="entry name" value="HYBRID SIGNAL TRANSDUCTION HISTIDINE KINASE J"/>
    <property type="match status" value="1"/>
</dbReference>
<dbReference type="InterPro" id="IPR036097">
    <property type="entry name" value="HisK_dim/P_sf"/>
</dbReference>
<sequence>MSAERCTPAFYHAQMQTVASQIHCRGNCVATRRRRARSCRMRGGQTCRRMTTTGQQCQKRVTAPLQKGVPLAAWSGARACCGSSTLMQYFVDQPSDQRALEISSQLWQVLSSLGEELLPVNLMSGTSAVGFDAFQTCGTYEPLNDSIHVLLTSSSSFTTVITICAVALVLVLRQGSQLSQGCIQEVSACLFAAWAAIMLALMRKVLEMSQATVGLVCTGLTFLLHVAYLAQLIAQAAGHDVWALTEHAISPVTSYATLVVVSDFMLAPYWFTNVEAVLTTLRAMCMVAAVAYMLHVSILELFASPTEGLLRALSLGVRAEKELYIAQVAHDIGTPLTTFSLGLQLLREDPDVTPEMLQVLEMQTLALDAMKVIRQQALDAAAFSNGHNPVPSLATGSIRALTRRCMQILSVDLGTRGAQRKRHSDYMASAAADAVASVAVLIEWEWHVEEAVSHVIQTDFSWVQDMLLQLLYNAKKHATGTLRVLTTVTLQDGKWLRFTVRDYGQGVSQDYAEALFEKFTLSVTAKNPHRSPQGGLGLGLFSLSVKARALGGDYGVNCWPQIPTNPSAGSGRGAEFWFTIPYQPCQGDVADRLSQMGGTPGVTGRESRVHTQGTSASSTSTSSRSPHPVTSVATRDTLRRHLAFWGGHAAPGVILQSEYESSSHRVFGGAVMHQISIPAACSWHDTHARRHEATSSTASSRLDAGSSHSSGDRRCALPSAASTGGSSESGALSSSTGKRPLVLVVDDEGSIRKFLDRMLDQRGYRVVLACNGVEGLGAMKTCAFHADWCCCNGCTGPLAKSPTCRPQQAAIRCTRVHGGNRNSCVTRSRSRNTAKRMATPAATCLLNASGNSSAHGLRSHTDRPPVLWRGALDVIGATQPANITASCPLLAKLNFTP</sequence>
<organism evidence="5 6">
    <name type="scientific">Tribonema minus</name>
    <dbReference type="NCBI Taxonomy" id="303371"/>
    <lineage>
        <taxon>Eukaryota</taxon>
        <taxon>Sar</taxon>
        <taxon>Stramenopiles</taxon>
        <taxon>Ochrophyta</taxon>
        <taxon>PX clade</taxon>
        <taxon>Xanthophyceae</taxon>
        <taxon>Tribonematales</taxon>
        <taxon>Tribonemataceae</taxon>
        <taxon>Tribonema</taxon>
    </lineage>
</organism>
<dbReference type="CDD" id="cd00082">
    <property type="entry name" value="HisKA"/>
    <property type="match status" value="1"/>
</dbReference>
<feature type="transmembrane region" description="Helical" evidence="3">
    <location>
        <begin position="254"/>
        <end position="271"/>
    </location>
</feature>
<dbReference type="EMBL" id="JAFCMP010000069">
    <property type="protein sequence ID" value="KAG5188434.1"/>
    <property type="molecule type" value="Genomic_DNA"/>
</dbReference>
<gene>
    <name evidence="5" type="ORF">JKP88DRAFT_253468</name>
</gene>
<dbReference type="PANTHER" id="PTHR45339:SF5">
    <property type="entry name" value="HISTIDINE KINASE"/>
    <property type="match status" value="1"/>
</dbReference>
<dbReference type="PROSITE" id="PS50109">
    <property type="entry name" value="HIS_KIN"/>
    <property type="match status" value="1"/>
</dbReference>
<evidence type="ECO:0000256" key="2">
    <source>
        <dbReference type="SAM" id="MobiDB-lite"/>
    </source>
</evidence>
<evidence type="ECO:0000259" key="4">
    <source>
        <dbReference type="PROSITE" id="PS50109"/>
    </source>
</evidence>
<proteinExistence type="predicted"/>
<dbReference type="OrthoDB" id="60033at2759"/>
<keyword evidence="1" id="KW-0597">Phosphoprotein</keyword>
<dbReference type="SUPFAM" id="SSF55874">
    <property type="entry name" value="ATPase domain of HSP90 chaperone/DNA topoisomerase II/histidine kinase"/>
    <property type="match status" value="1"/>
</dbReference>
<dbReference type="InterPro" id="IPR005467">
    <property type="entry name" value="His_kinase_dom"/>
</dbReference>
<feature type="transmembrane region" description="Helical" evidence="3">
    <location>
        <begin position="149"/>
        <end position="172"/>
    </location>
</feature>
<dbReference type="SUPFAM" id="SSF52172">
    <property type="entry name" value="CheY-like"/>
    <property type="match status" value="1"/>
</dbReference>
<dbReference type="InterPro" id="IPR003594">
    <property type="entry name" value="HATPase_dom"/>
</dbReference>
<evidence type="ECO:0000256" key="3">
    <source>
        <dbReference type="SAM" id="Phobius"/>
    </source>
</evidence>
<dbReference type="SUPFAM" id="SSF47384">
    <property type="entry name" value="Homodimeric domain of signal transducing histidine kinase"/>
    <property type="match status" value="1"/>
</dbReference>
<name>A0A835ZDP5_9STRA</name>
<dbReference type="GO" id="GO:0000155">
    <property type="term" value="F:phosphorelay sensor kinase activity"/>
    <property type="evidence" value="ECO:0007669"/>
    <property type="project" value="InterPro"/>
</dbReference>
<dbReference type="Proteomes" id="UP000664859">
    <property type="component" value="Unassembled WGS sequence"/>
</dbReference>
<dbReference type="Gene3D" id="3.30.565.10">
    <property type="entry name" value="Histidine kinase-like ATPase, C-terminal domain"/>
    <property type="match status" value="1"/>
</dbReference>
<keyword evidence="3" id="KW-0472">Membrane</keyword>
<dbReference type="AlphaFoldDB" id="A0A835ZDP5"/>
<accession>A0A835ZDP5</accession>
<evidence type="ECO:0000313" key="6">
    <source>
        <dbReference type="Proteomes" id="UP000664859"/>
    </source>
</evidence>
<evidence type="ECO:0000256" key="1">
    <source>
        <dbReference type="ARBA" id="ARBA00022553"/>
    </source>
</evidence>
<dbReference type="InterPro" id="IPR036890">
    <property type="entry name" value="HATPase_C_sf"/>
</dbReference>
<keyword evidence="3" id="KW-0812">Transmembrane</keyword>
<evidence type="ECO:0000313" key="5">
    <source>
        <dbReference type="EMBL" id="KAG5188434.1"/>
    </source>
</evidence>
<feature type="transmembrane region" description="Helical" evidence="3">
    <location>
        <begin position="283"/>
        <end position="303"/>
    </location>
</feature>
<reference evidence="5" key="1">
    <citation type="submission" date="2021-02" db="EMBL/GenBank/DDBJ databases">
        <title>First Annotated Genome of the Yellow-green Alga Tribonema minus.</title>
        <authorList>
            <person name="Mahan K.M."/>
        </authorList>
    </citation>
    <scope>NUCLEOTIDE SEQUENCE</scope>
    <source>
        <strain evidence="5">UTEX B ZZ1240</strain>
    </source>
</reference>
<dbReference type="SMART" id="SM00387">
    <property type="entry name" value="HATPase_c"/>
    <property type="match status" value="1"/>
</dbReference>
<feature type="region of interest" description="Disordered" evidence="2">
    <location>
        <begin position="691"/>
        <end position="735"/>
    </location>
</feature>
<feature type="compositionally biased region" description="Low complexity" evidence="2">
    <location>
        <begin position="719"/>
        <end position="735"/>
    </location>
</feature>